<keyword evidence="2" id="KW-1185">Reference proteome</keyword>
<reference evidence="1" key="1">
    <citation type="submission" date="2016-08" db="EMBL/GenBank/DDBJ databases">
        <authorList>
            <person name="Ngugi D.K."/>
            <person name="Miyake S."/>
            <person name="Stingl U."/>
        </authorList>
    </citation>
    <scope>NUCLEOTIDE SEQUENCE</scope>
    <source>
        <strain evidence="1">SCG-B11WGA-EpuloA1</strain>
    </source>
</reference>
<dbReference type="EMBL" id="LJDB01000043">
    <property type="protein sequence ID" value="ONI40957.1"/>
    <property type="molecule type" value="Genomic_DNA"/>
</dbReference>
<dbReference type="Proteomes" id="UP000188605">
    <property type="component" value="Unassembled WGS sequence"/>
</dbReference>
<name>A0ACC8XDP7_9FIRM</name>
<proteinExistence type="predicted"/>
<comment type="caution">
    <text evidence="1">The sequence shown here is derived from an EMBL/GenBank/DDBJ whole genome shotgun (WGS) entry which is preliminary data.</text>
</comment>
<organism evidence="1 2">
    <name type="scientific">Candidatus Epulonipiscium fishelsonii</name>
    <dbReference type="NCBI Taxonomy" id="77094"/>
    <lineage>
        <taxon>Bacteria</taxon>
        <taxon>Bacillati</taxon>
        <taxon>Bacillota</taxon>
        <taxon>Clostridia</taxon>
        <taxon>Lachnospirales</taxon>
        <taxon>Lachnospiraceae</taxon>
        <taxon>Candidatus Epulonipiscium</taxon>
    </lineage>
</organism>
<protein>
    <submittedName>
        <fullName evidence="1">Ribosome biogenesis GTPase Der</fullName>
    </submittedName>
</protein>
<evidence type="ECO:0000313" key="1">
    <source>
        <dbReference type="EMBL" id="ONI40957.1"/>
    </source>
</evidence>
<gene>
    <name evidence="1" type="ORF">AN396_04145</name>
</gene>
<evidence type="ECO:0000313" key="2">
    <source>
        <dbReference type="Proteomes" id="UP000188605"/>
    </source>
</evidence>
<sequence>MVGCYIKYRGENLMKPVVAIIGRPNVGKSTLFNRLAKSRISIVDDTPGVTRDRIYANVEWLNYEFTMIDTGGIEPESTDVILSQMRRQAELAIEAANVIVFLVDVKAGVTDADYHVANMLRKSKKPVVLVVNKVDNMDKQDFGVYEFYNLGLGEPIPISASQPLNLGDMLDEIVSHFDKSIVYEEDEDTIKVAIIGKPNVGKSSLVNKIVGEERVIVSEIAGTTRDSVDTDVEIDGQKYTLIDTAGLRKRKKVNEDIEKYSVIRTVSAIERSDIVLIMVDAQEGITEQDTKIAGMAHDAGKGCLIVVNKWDAIEKDDKTMNKYMKDISNDLAYMKYAPAICVSALTGQRVHKMFELIYMISQNQNLRVSTGVLNDVIYEALAMNQPPSDKGKALKVYYATQVSVKPPTFIIFVNYKELMHFSYLRYIENQIREAFGFKGTPIHFMIREKKGKE</sequence>
<accession>A0ACC8XDP7</accession>